<feature type="chain" id="PRO_5002434529" evidence="1">
    <location>
        <begin position="19"/>
        <end position="55"/>
    </location>
</feature>
<name>A0A0E9WSP8_ANGAN</name>
<reference evidence="2" key="1">
    <citation type="submission" date="2014-11" db="EMBL/GenBank/DDBJ databases">
        <authorList>
            <person name="Amaro Gonzalez C."/>
        </authorList>
    </citation>
    <scope>NUCLEOTIDE SEQUENCE</scope>
</reference>
<proteinExistence type="predicted"/>
<sequence length="55" mass="6493">MNLIVCVVLYIVGHFCEMQGTVCLHQFFLLLSPDHYSLLHNISWSRHFQILKISF</sequence>
<keyword evidence="1" id="KW-0732">Signal</keyword>
<reference evidence="2" key="2">
    <citation type="journal article" date="2015" name="Fish Shellfish Immunol.">
        <title>Early steps in the European eel (Anguilla anguilla)-Vibrio vulnificus interaction in the gills: Role of the RtxA13 toxin.</title>
        <authorList>
            <person name="Callol A."/>
            <person name="Pajuelo D."/>
            <person name="Ebbesson L."/>
            <person name="Teles M."/>
            <person name="MacKenzie S."/>
            <person name="Amaro C."/>
        </authorList>
    </citation>
    <scope>NUCLEOTIDE SEQUENCE</scope>
</reference>
<protein>
    <submittedName>
        <fullName evidence="2">Uncharacterized protein</fullName>
    </submittedName>
</protein>
<dbReference type="AlphaFoldDB" id="A0A0E9WSP8"/>
<accession>A0A0E9WSP8</accession>
<feature type="signal peptide" evidence="1">
    <location>
        <begin position="1"/>
        <end position="18"/>
    </location>
</feature>
<dbReference type="EMBL" id="GBXM01016064">
    <property type="protein sequence ID" value="JAH92513.1"/>
    <property type="molecule type" value="Transcribed_RNA"/>
</dbReference>
<evidence type="ECO:0000256" key="1">
    <source>
        <dbReference type="SAM" id="SignalP"/>
    </source>
</evidence>
<organism evidence="2">
    <name type="scientific">Anguilla anguilla</name>
    <name type="common">European freshwater eel</name>
    <name type="synonym">Muraena anguilla</name>
    <dbReference type="NCBI Taxonomy" id="7936"/>
    <lineage>
        <taxon>Eukaryota</taxon>
        <taxon>Metazoa</taxon>
        <taxon>Chordata</taxon>
        <taxon>Craniata</taxon>
        <taxon>Vertebrata</taxon>
        <taxon>Euteleostomi</taxon>
        <taxon>Actinopterygii</taxon>
        <taxon>Neopterygii</taxon>
        <taxon>Teleostei</taxon>
        <taxon>Anguilliformes</taxon>
        <taxon>Anguillidae</taxon>
        <taxon>Anguilla</taxon>
    </lineage>
</organism>
<evidence type="ECO:0000313" key="2">
    <source>
        <dbReference type="EMBL" id="JAH92513.1"/>
    </source>
</evidence>